<dbReference type="GO" id="GO:0008381">
    <property type="term" value="F:mechanosensitive monoatomic ion channel activity"/>
    <property type="evidence" value="ECO:0007669"/>
    <property type="project" value="TreeGrafter"/>
</dbReference>
<feature type="transmembrane region" description="Helical" evidence="4">
    <location>
        <begin position="295"/>
        <end position="322"/>
    </location>
</feature>
<feature type="compositionally biased region" description="Polar residues" evidence="3">
    <location>
        <begin position="1099"/>
        <end position="1122"/>
    </location>
</feature>
<dbReference type="FunCoup" id="A0A1D3D115">
    <property type="interactions" value="5"/>
</dbReference>
<evidence type="ECO:0000313" key="6">
    <source>
        <dbReference type="EMBL" id="OEH77146.1"/>
    </source>
</evidence>
<evidence type="ECO:0000259" key="5">
    <source>
        <dbReference type="Pfam" id="PF00924"/>
    </source>
</evidence>
<feature type="region of interest" description="Disordered" evidence="3">
    <location>
        <begin position="810"/>
        <end position="880"/>
    </location>
</feature>
<feature type="compositionally biased region" description="Basic and acidic residues" evidence="3">
    <location>
        <begin position="1138"/>
        <end position="1164"/>
    </location>
</feature>
<dbReference type="InterPro" id="IPR010920">
    <property type="entry name" value="LSM_dom_sf"/>
</dbReference>
<dbReference type="PANTHER" id="PTHR31618">
    <property type="entry name" value="MECHANOSENSITIVE ION CHANNEL PROTEIN 5"/>
    <property type="match status" value="1"/>
</dbReference>
<sequence length="1488" mass="165511">MEPRVARKERPEGALSPCLTATPTQHSRFLSARQQHYHAAHLLPPQHALAGHEASHAFYAQHHGAPGRAYGHQRYFCGGPPEEAERPVHGPLMQQQQQQRFPIQNPSGTSAPYHQPSEAHLAYPTHGDPCCPPGSQLLPILPGSHAPLMAPPTPSCGNGWATGVYRTDGGPSGRPFDLASRLSACRPGEVPEDEEKDEPDSDVEDEEHPCISPIVKTWFRAFFPNTPPFVWFFLQVFVCFLLLLMGLENVSASKADFFLARAPTNWAPTTQDAKPRLEVIGEISSHALLLNGSTAFFQVAALNIGFFLCFMLARVIVILGLLQAVKHGMPAATAFAATIDPEIFYVPWSIFVYVWWMGNAKESHFLMFSKTAEDPPEPLMHFVLLGPSLLFTRSLLRVIQTTNIVLMVLAVRRLLLAIMVFCFELGFLMSMNAQVVNYLERLSTVRKLNAKWLASVSRRRNKEAVEASTDGRTFFADVPEFEGCVLQPEHLQGQEPAQQHRQQPPKAEKSAALYQLDKTAAVSLDPCEAQPRVFLPMAASSHCFSLQGAGHHLQHQHHLHNPAKTEQHKSLKTGFLKRVRRGLGLPIRALCRAFRLFAAVPQQRRLLQRGVSREERRSEGVNSFCGDGFFFLPQSLNGFVSRAERLQERMVQGTGSADGGGAPRRMQLILAACPCSVSPCLFAAGFPQSKVACVLNASVRVPCPLTRLRETFCCPMAVFAVLPEPLRPKSIEQSKTSQIRNWLNIHYCLDFPPTIFLYGRRLDLTNKELARHAASLLFTEILKDAQRTGKPPRHHPRRKYSMELQTLSETHQYHGRSLEEAETRGLSPQTGEGNTSGVFDAASTTHPSQGQDCTASPQDQKSSDYVQGPLGEHPSQRHPRILLKASADCEGTERHSLCDGATPFSEPESSQCTAAGSEVRALERNGNGPVEPCRLGDSKQQVASSASEQPISPLAQSTCFLAAHERRNAPKSCSTSSGEMSSAEEDCKGQPISKPPKACQAFVGQRVQGRPILKRKQRRYLFVRRCLHARGRARDDKEDFKGPSSDKPHGSQEGDPCIRGPLASSLHARQPAHIPLHAEIQAADAPPFSATLRKRQPRHPSSLQHPETARSCSVETAVGSSESKTHQDGLWTGGVCDLPKEPERARPGTEESHRKAKMEASKEVTKVEPTMLMRDPLDAAEGEAPAEAHREEEKFLGREILEQYLRPEEAEEFMKHTDLAGHGKINDLMFQRAVLHIYSLRKRLVRALKSQASIASTVLRMMSLLLWFVTMIALLLVMGIEMNTVVMSGAAFLSAITVSLSYIYQHFITAVIFVAFTNPYNIGDRVRVDGGDILYVRRIRTYTTEFESMHGKPMIYSNATLFTRVITNESRAKVSTFELTVSVSVYTAPVLLKALEQEMRRYVKSRAMDFVKDSFRIVIYEMGIWLTCVDGWGNWTKVLKVRSEVCMYLVKILTRLRISFHLPQQPIAFTKEPMSFPGSSIKHHLAAG</sequence>
<dbReference type="Proteomes" id="UP000095192">
    <property type="component" value="Unassembled WGS sequence"/>
</dbReference>
<evidence type="ECO:0000256" key="2">
    <source>
        <dbReference type="ARBA" id="ARBA00008017"/>
    </source>
</evidence>
<feature type="transmembrane region" description="Helical" evidence="4">
    <location>
        <begin position="229"/>
        <end position="247"/>
    </location>
</feature>
<feature type="transmembrane region" description="Helical" evidence="4">
    <location>
        <begin position="1290"/>
        <end position="1316"/>
    </location>
</feature>
<evidence type="ECO:0000256" key="4">
    <source>
        <dbReference type="SAM" id="Phobius"/>
    </source>
</evidence>
<feature type="compositionally biased region" description="Basic and acidic residues" evidence="3">
    <location>
        <begin position="1033"/>
        <end position="1052"/>
    </location>
</feature>
<keyword evidence="4" id="KW-1133">Transmembrane helix</keyword>
<name>A0A1D3D115_9EIME</name>
<feature type="transmembrane region" description="Helical" evidence="4">
    <location>
        <begin position="1258"/>
        <end position="1278"/>
    </location>
</feature>
<dbReference type="EMBL" id="JROU02001198">
    <property type="protein sequence ID" value="OEH77146.1"/>
    <property type="molecule type" value="Genomic_DNA"/>
</dbReference>
<dbReference type="InterPro" id="IPR006685">
    <property type="entry name" value="MscS_channel_2nd"/>
</dbReference>
<comment type="similarity">
    <text evidence="2">Belongs to the MscS (TC 1.A.23) family.</text>
</comment>
<feature type="compositionally biased region" description="Acidic residues" evidence="3">
    <location>
        <begin position="190"/>
        <end position="207"/>
    </location>
</feature>
<feature type="region of interest" description="Disordered" evidence="3">
    <location>
        <begin position="1092"/>
        <end position="1164"/>
    </location>
</feature>
<keyword evidence="7" id="KW-1185">Reference proteome</keyword>
<feature type="transmembrane region" description="Helical" evidence="4">
    <location>
        <begin position="378"/>
        <end position="396"/>
    </location>
</feature>
<evidence type="ECO:0000256" key="1">
    <source>
        <dbReference type="ARBA" id="ARBA00004141"/>
    </source>
</evidence>
<dbReference type="GO" id="GO:0005886">
    <property type="term" value="C:plasma membrane"/>
    <property type="evidence" value="ECO:0007669"/>
    <property type="project" value="TreeGrafter"/>
</dbReference>
<dbReference type="Pfam" id="PF00924">
    <property type="entry name" value="MS_channel_2nd"/>
    <property type="match status" value="1"/>
</dbReference>
<comment type="subcellular location">
    <subcellularLocation>
        <location evidence="1">Membrane</location>
        <topology evidence="1">Multi-pass membrane protein</topology>
    </subcellularLocation>
</comment>
<feature type="region of interest" description="Disordered" evidence="3">
    <location>
        <begin position="970"/>
        <end position="994"/>
    </location>
</feature>
<reference evidence="6 7" key="1">
    <citation type="journal article" date="2016" name="BMC Genomics">
        <title>Comparative genomics reveals Cyclospora cayetanensis possesses coccidia-like metabolism and invasion components but unique surface antigens.</title>
        <authorList>
            <person name="Liu S."/>
            <person name="Wang L."/>
            <person name="Zheng H."/>
            <person name="Xu Z."/>
            <person name="Roellig D.M."/>
            <person name="Li N."/>
            <person name="Frace M.A."/>
            <person name="Tang K."/>
            <person name="Arrowood M.J."/>
            <person name="Moss D.M."/>
            <person name="Zhang L."/>
            <person name="Feng Y."/>
            <person name="Xiao L."/>
        </authorList>
    </citation>
    <scope>NUCLEOTIDE SEQUENCE [LARGE SCALE GENOMIC DNA]</scope>
    <source>
        <strain evidence="6 7">CHN_HEN01</strain>
    </source>
</reference>
<gene>
    <name evidence="6" type="ORF">cyc_01775</name>
</gene>
<comment type="caution">
    <text evidence="6">The sequence shown here is derived from an EMBL/GenBank/DDBJ whole genome shotgun (WGS) entry which is preliminary data.</text>
</comment>
<feature type="domain" description="Mechanosensitive ion channel MscS" evidence="5">
    <location>
        <begin position="1310"/>
        <end position="1371"/>
    </location>
</feature>
<feature type="region of interest" description="Disordered" evidence="3">
    <location>
        <begin position="1033"/>
        <end position="1062"/>
    </location>
</feature>
<feature type="transmembrane region" description="Helical" evidence="4">
    <location>
        <begin position="334"/>
        <end position="358"/>
    </location>
</feature>
<feature type="transmembrane region" description="Helical" evidence="4">
    <location>
        <begin position="403"/>
        <end position="429"/>
    </location>
</feature>
<dbReference type="PANTHER" id="PTHR31618:SF1">
    <property type="entry name" value="EF-HAND DOMAIN-CONTAINING PROTEIN"/>
    <property type="match status" value="1"/>
</dbReference>
<feature type="compositionally biased region" description="Polar residues" evidence="3">
    <location>
        <begin position="826"/>
        <end position="865"/>
    </location>
</feature>
<keyword evidence="4" id="KW-0472">Membrane</keyword>
<protein>
    <submittedName>
        <fullName evidence="6">Fgenesh related protein</fullName>
    </submittedName>
</protein>
<dbReference type="InterPro" id="IPR016688">
    <property type="entry name" value="MscS-like_plants/fungi"/>
</dbReference>
<dbReference type="GO" id="GO:0006820">
    <property type="term" value="P:monoatomic anion transport"/>
    <property type="evidence" value="ECO:0007669"/>
    <property type="project" value="TreeGrafter"/>
</dbReference>
<dbReference type="SUPFAM" id="SSF50182">
    <property type="entry name" value="Sm-like ribonucleoproteins"/>
    <property type="match status" value="1"/>
</dbReference>
<feature type="region of interest" description="Disordered" evidence="3">
    <location>
        <begin position="185"/>
        <end position="208"/>
    </location>
</feature>
<proteinExistence type="inferred from homology"/>
<dbReference type="VEuPathDB" id="ToxoDB:LOC34618726"/>
<evidence type="ECO:0000313" key="7">
    <source>
        <dbReference type="Proteomes" id="UP000095192"/>
    </source>
</evidence>
<accession>A0A1D3D115</accession>
<feature type="region of interest" description="Disordered" evidence="3">
    <location>
        <begin position="94"/>
        <end position="126"/>
    </location>
</feature>
<dbReference type="InParanoid" id="A0A1D3D115"/>
<keyword evidence="4" id="KW-0812">Transmembrane</keyword>
<feature type="compositionally biased region" description="Polar residues" evidence="3">
    <location>
        <begin position="971"/>
        <end position="980"/>
    </location>
</feature>
<dbReference type="VEuPathDB" id="ToxoDB:cyc_01775"/>
<organism evidence="6 7">
    <name type="scientific">Cyclospora cayetanensis</name>
    <dbReference type="NCBI Taxonomy" id="88456"/>
    <lineage>
        <taxon>Eukaryota</taxon>
        <taxon>Sar</taxon>
        <taxon>Alveolata</taxon>
        <taxon>Apicomplexa</taxon>
        <taxon>Conoidasida</taxon>
        <taxon>Coccidia</taxon>
        <taxon>Eucoccidiorida</taxon>
        <taxon>Eimeriorina</taxon>
        <taxon>Eimeriidae</taxon>
        <taxon>Cyclospora</taxon>
    </lineage>
</organism>
<dbReference type="VEuPathDB" id="ToxoDB:LOC34618909"/>
<feature type="compositionally biased region" description="Polar residues" evidence="3">
    <location>
        <begin position="100"/>
        <end position="112"/>
    </location>
</feature>
<evidence type="ECO:0000256" key="3">
    <source>
        <dbReference type="SAM" id="MobiDB-lite"/>
    </source>
</evidence>